<keyword evidence="1" id="KW-0472">Membrane</keyword>
<reference evidence="2" key="1">
    <citation type="submission" date="2018-02" db="EMBL/GenBank/DDBJ databases">
        <title>Rhizophora mucronata_Transcriptome.</title>
        <authorList>
            <person name="Meera S.P."/>
            <person name="Sreeshan A."/>
            <person name="Augustine A."/>
        </authorList>
    </citation>
    <scope>NUCLEOTIDE SEQUENCE</scope>
    <source>
        <tissue evidence="2">Leaf</tissue>
    </source>
</reference>
<keyword evidence="1" id="KW-1133">Transmembrane helix</keyword>
<feature type="transmembrane region" description="Helical" evidence="1">
    <location>
        <begin position="28"/>
        <end position="51"/>
    </location>
</feature>
<accession>A0A2P2QXW7</accession>
<dbReference type="AlphaFoldDB" id="A0A2P2QXW7"/>
<proteinExistence type="predicted"/>
<keyword evidence="1" id="KW-0812">Transmembrane</keyword>
<sequence>MQWLKPLCLFFKGNSNERPLLHSILEGLFVHTLVYLLFSYMPFFLTMLLLLSRAKC</sequence>
<dbReference type="EMBL" id="GGEC01091313">
    <property type="protein sequence ID" value="MBX71797.1"/>
    <property type="molecule type" value="Transcribed_RNA"/>
</dbReference>
<evidence type="ECO:0000313" key="2">
    <source>
        <dbReference type="EMBL" id="MBX71797.1"/>
    </source>
</evidence>
<evidence type="ECO:0000256" key="1">
    <source>
        <dbReference type="SAM" id="Phobius"/>
    </source>
</evidence>
<protein>
    <submittedName>
        <fullName evidence="2">Uncharacterized protein</fullName>
    </submittedName>
</protein>
<organism evidence="2">
    <name type="scientific">Rhizophora mucronata</name>
    <name type="common">Asiatic mangrove</name>
    <dbReference type="NCBI Taxonomy" id="61149"/>
    <lineage>
        <taxon>Eukaryota</taxon>
        <taxon>Viridiplantae</taxon>
        <taxon>Streptophyta</taxon>
        <taxon>Embryophyta</taxon>
        <taxon>Tracheophyta</taxon>
        <taxon>Spermatophyta</taxon>
        <taxon>Magnoliopsida</taxon>
        <taxon>eudicotyledons</taxon>
        <taxon>Gunneridae</taxon>
        <taxon>Pentapetalae</taxon>
        <taxon>rosids</taxon>
        <taxon>fabids</taxon>
        <taxon>Malpighiales</taxon>
        <taxon>Rhizophoraceae</taxon>
        <taxon>Rhizophora</taxon>
    </lineage>
</organism>
<name>A0A2P2QXW7_RHIMU</name>